<dbReference type="RefSeq" id="WP_015725662.1">
    <property type="nucleotide sequence ID" value="NC_014972.1"/>
</dbReference>
<name>A0A7U4DQL2_DESPD</name>
<dbReference type="Proteomes" id="UP000006365">
    <property type="component" value="Chromosome"/>
</dbReference>
<organism evidence="1 2">
    <name type="scientific">Desulfobulbus propionicus (strain ATCC 33891 / DSM 2032 / VKM B-1956 / 1pr3)</name>
    <dbReference type="NCBI Taxonomy" id="577650"/>
    <lineage>
        <taxon>Bacteria</taxon>
        <taxon>Pseudomonadati</taxon>
        <taxon>Thermodesulfobacteriota</taxon>
        <taxon>Desulfobulbia</taxon>
        <taxon>Desulfobulbales</taxon>
        <taxon>Desulfobulbaceae</taxon>
        <taxon>Desulfobulbus</taxon>
    </lineage>
</organism>
<evidence type="ECO:0000313" key="1">
    <source>
        <dbReference type="EMBL" id="ADW19137.1"/>
    </source>
</evidence>
<gene>
    <name evidence="1" type="ordered locus">Despr_3004</name>
</gene>
<proteinExistence type="predicted"/>
<dbReference type="AlphaFoldDB" id="A0A7U4DQL2"/>
<sequence length="88" mass="10027">MGMKEEFDNLVEKLKTERDKIALKAHLGSMEVRDEIEGAEKVWDQLKGKAAEIADDAVETSEEYIAKAKIVGDELKETYKRISQRLSE</sequence>
<protein>
    <submittedName>
        <fullName evidence="1">Uncharacterized protein</fullName>
    </submittedName>
</protein>
<dbReference type="EMBL" id="CP002364">
    <property type="protein sequence ID" value="ADW19137.1"/>
    <property type="molecule type" value="Genomic_DNA"/>
</dbReference>
<dbReference type="KEGG" id="dpr:Despr_3004"/>
<accession>A0A7U4DQL2</accession>
<keyword evidence="2" id="KW-1185">Reference proteome</keyword>
<reference evidence="1 2" key="1">
    <citation type="journal article" date="2011" name="Stand. Genomic Sci.">
        <title>Complete genome sequence of Desulfobulbus propionicus type strain (1pr3).</title>
        <authorList>
            <person name="Pagani I."/>
            <person name="Lapidus A."/>
            <person name="Nolan M."/>
            <person name="Lucas S."/>
            <person name="Hammon N."/>
            <person name="Deshpande S."/>
            <person name="Cheng J.F."/>
            <person name="Chertkov O."/>
            <person name="Davenport K."/>
            <person name="Tapia R."/>
            <person name="Han C."/>
            <person name="Goodwin L."/>
            <person name="Pitluck S."/>
            <person name="Liolios K."/>
            <person name="Mavromatis K."/>
            <person name="Ivanova N."/>
            <person name="Mikhailova N."/>
            <person name="Pati A."/>
            <person name="Chen A."/>
            <person name="Palaniappan K."/>
            <person name="Land M."/>
            <person name="Hauser L."/>
            <person name="Chang Y.J."/>
            <person name="Jeffries C.D."/>
            <person name="Detter J.C."/>
            <person name="Brambilla E."/>
            <person name="Kannan K.P."/>
            <person name="Djao O.D."/>
            <person name="Rohde M."/>
            <person name="Pukall R."/>
            <person name="Spring S."/>
            <person name="Goker M."/>
            <person name="Sikorski J."/>
            <person name="Woyke T."/>
            <person name="Bristow J."/>
            <person name="Eisen J.A."/>
            <person name="Markowitz V."/>
            <person name="Hugenholtz P."/>
            <person name="Kyrpides N.C."/>
            <person name="Klenk H.P."/>
        </authorList>
    </citation>
    <scope>NUCLEOTIDE SEQUENCE [LARGE SCALE GENOMIC DNA]</scope>
    <source>
        <strain evidence="2">ATCC 33891 / DSM 2032 / 1pr3</strain>
    </source>
</reference>
<evidence type="ECO:0000313" key="2">
    <source>
        <dbReference type="Proteomes" id="UP000006365"/>
    </source>
</evidence>